<evidence type="ECO:0000313" key="1">
    <source>
        <dbReference type="EMBL" id="KAI5682744.1"/>
    </source>
</evidence>
<proteinExistence type="predicted"/>
<organism evidence="1 2">
    <name type="scientific">Catharanthus roseus</name>
    <name type="common">Madagascar periwinkle</name>
    <name type="synonym">Vinca rosea</name>
    <dbReference type="NCBI Taxonomy" id="4058"/>
    <lineage>
        <taxon>Eukaryota</taxon>
        <taxon>Viridiplantae</taxon>
        <taxon>Streptophyta</taxon>
        <taxon>Embryophyta</taxon>
        <taxon>Tracheophyta</taxon>
        <taxon>Spermatophyta</taxon>
        <taxon>Magnoliopsida</taxon>
        <taxon>eudicotyledons</taxon>
        <taxon>Gunneridae</taxon>
        <taxon>Pentapetalae</taxon>
        <taxon>asterids</taxon>
        <taxon>lamiids</taxon>
        <taxon>Gentianales</taxon>
        <taxon>Apocynaceae</taxon>
        <taxon>Rauvolfioideae</taxon>
        <taxon>Vinceae</taxon>
        <taxon>Catharanthinae</taxon>
        <taxon>Catharanthus</taxon>
    </lineage>
</organism>
<comment type="caution">
    <text evidence="1">The sequence shown here is derived from an EMBL/GenBank/DDBJ whole genome shotgun (WGS) entry which is preliminary data.</text>
</comment>
<dbReference type="EMBL" id="CM044701">
    <property type="protein sequence ID" value="KAI5682744.1"/>
    <property type="molecule type" value="Genomic_DNA"/>
</dbReference>
<keyword evidence="2" id="KW-1185">Reference proteome</keyword>
<sequence>MDDEIVRRLVLEAEEDKVEFICIATMTEFLLLPQMKMPCRTSILGRHIRGAIGVIEGTCISAWAISGALENFRYMKNAITQNVIVGVDHDNRFIFLYVSWKEAHMTGGHCEKELSYFRYAMPTYRIPRHCNIIVALSVVHNLIREHDAGDEYFREATDEMNIPSRTKDFGNRARDFSIYPTLHLQNLETGRVFVTKYVTKFGLTCESP</sequence>
<reference evidence="2" key="1">
    <citation type="journal article" date="2023" name="Nat. Plants">
        <title>Single-cell RNA sequencing provides a high-resolution roadmap for understanding the multicellular compartmentation of specialized metabolism.</title>
        <authorList>
            <person name="Sun S."/>
            <person name="Shen X."/>
            <person name="Li Y."/>
            <person name="Li Y."/>
            <person name="Wang S."/>
            <person name="Li R."/>
            <person name="Zhang H."/>
            <person name="Shen G."/>
            <person name="Guo B."/>
            <person name="Wei J."/>
            <person name="Xu J."/>
            <person name="St-Pierre B."/>
            <person name="Chen S."/>
            <person name="Sun C."/>
        </authorList>
    </citation>
    <scope>NUCLEOTIDE SEQUENCE [LARGE SCALE GENOMIC DNA]</scope>
</reference>
<accession>A0ACC0CCR9</accession>
<protein>
    <submittedName>
        <fullName evidence="1">Uncharacterized protein</fullName>
    </submittedName>
</protein>
<evidence type="ECO:0000313" key="2">
    <source>
        <dbReference type="Proteomes" id="UP001060085"/>
    </source>
</evidence>
<name>A0ACC0CCR9_CATRO</name>
<dbReference type="Proteomes" id="UP001060085">
    <property type="component" value="Linkage Group LG01"/>
</dbReference>
<gene>
    <name evidence="1" type="ORF">M9H77_03972</name>
</gene>